<proteinExistence type="predicted"/>
<feature type="compositionally biased region" description="Basic and acidic residues" evidence="6">
    <location>
        <begin position="147"/>
        <end position="177"/>
    </location>
</feature>
<evidence type="ECO:0000256" key="7">
    <source>
        <dbReference type="SAM" id="Phobius"/>
    </source>
</evidence>
<dbReference type="Proteomes" id="UP000092971">
    <property type="component" value="Chromosome"/>
</dbReference>
<evidence type="ECO:0000256" key="3">
    <source>
        <dbReference type="ARBA" id="ARBA00022692"/>
    </source>
</evidence>
<keyword evidence="4 7" id="KW-1133">Transmembrane helix</keyword>
<dbReference type="GO" id="GO:0044781">
    <property type="term" value="P:bacterial-type flagellum organization"/>
    <property type="evidence" value="ECO:0007669"/>
    <property type="project" value="InterPro"/>
</dbReference>
<organism evidence="8 9">
    <name type="scientific">Thermoclostridium stercorarium subsp. thermolacticum DSM 2910</name>
    <dbReference type="NCBI Taxonomy" id="1121336"/>
    <lineage>
        <taxon>Bacteria</taxon>
        <taxon>Bacillati</taxon>
        <taxon>Bacillota</taxon>
        <taxon>Clostridia</taxon>
        <taxon>Eubacteriales</taxon>
        <taxon>Oscillospiraceae</taxon>
        <taxon>Thermoclostridium</taxon>
    </lineage>
</organism>
<feature type="region of interest" description="Disordered" evidence="6">
    <location>
        <begin position="135"/>
        <end position="177"/>
    </location>
</feature>
<keyword evidence="5 7" id="KW-0472">Membrane</keyword>
<dbReference type="InterPro" id="IPR022781">
    <property type="entry name" value="Flagellar_biosynth_FliO"/>
</dbReference>
<gene>
    <name evidence="8" type="ORF">CSTERTH_02670</name>
</gene>
<dbReference type="Pfam" id="PF04347">
    <property type="entry name" value="FliO"/>
    <property type="match status" value="1"/>
</dbReference>
<name>A0A1B1YB76_THEST</name>
<evidence type="ECO:0000313" key="8">
    <source>
        <dbReference type="EMBL" id="ANW98021.1"/>
    </source>
</evidence>
<protein>
    <submittedName>
        <fullName evidence="8">Flagellar biogenesis protein</fullName>
    </submittedName>
</protein>
<evidence type="ECO:0000313" key="9">
    <source>
        <dbReference type="Proteomes" id="UP000092971"/>
    </source>
</evidence>
<evidence type="ECO:0000256" key="1">
    <source>
        <dbReference type="ARBA" id="ARBA00004236"/>
    </source>
</evidence>
<dbReference type="RefSeq" id="WP_015358291.1">
    <property type="nucleotide sequence ID" value="NZ_CP014672.1"/>
</dbReference>
<keyword evidence="3 7" id="KW-0812">Transmembrane</keyword>
<reference evidence="8 9" key="1">
    <citation type="submission" date="2016-02" db="EMBL/GenBank/DDBJ databases">
        <title>Comparison of Clostridium stercorarium subspecies using comparative genomics and transcriptomics.</title>
        <authorList>
            <person name="Schellenberg J."/>
            <person name="Thallinger G."/>
            <person name="Levin D.B."/>
            <person name="Zhang X."/>
            <person name="Alvare G."/>
            <person name="Fristensky B."/>
            <person name="Sparling R."/>
        </authorList>
    </citation>
    <scope>NUCLEOTIDE SEQUENCE [LARGE SCALE GENOMIC DNA]</scope>
    <source>
        <strain evidence="8 9">DSM 2910</strain>
    </source>
</reference>
<sequence length="177" mass="20434">MSELLYLPVCLSSGGIQENTRSAGQMLELLGIFLIFCCVLYLAYVASRYIGKKFSVAGKSKYIKVVDRVSFGLDKHLVLVKVGKEHFLFLLGKKDFQTVAKVEIDDETAEKEQDNEEKETAFNFREIFDKYVGKDLKKTRTGPQNSQKEETPDRNETMRENIERLRKMQEKSFDKEV</sequence>
<dbReference type="GO" id="GO:0016020">
    <property type="term" value="C:membrane"/>
    <property type="evidence" value="ECO:0007669"/>
    <property type="project" value="InterPro"/>
</dbReference>
<accession>A0A1B1YB76</accession>
<evidence type="ECO:0000256" key="5">
    <source>
        <dbReference type="ARBA" id="ARBA00023136"/>
    </source>
</evidence>
<keyword evidence="2" id="KW-1003">Cell membrane</keyword>
<keyword evidence="8" id="KW-0966">Cell projection</keyword>
<evidence type="ECO:0000256" key="2">
    <source>
        <dbReference type="ARBA" id="ARBA00022475"/>
    </source>
</evidence>
<evidence type="ECO:0000256" key="6">
    <source>
        <dbReference type="SAM" id="MobiDB-lite"/>
    </source>
</evidence>
<evidence type="ECO:0000256" key="4">
    <source>
        <dbReference type="ARBA" id="ARBA00022989"/>
    </source>
</evidence>
<dbReference type="EMBL" id="CP014672">
    <property type="protein sequence ID" value="ANW98021.1"/>
    <property type="molecule type" value="Genomic_DNA"/>
</dbReference>
<dbReference type="OrthoDB" id="1739452at2"/>
<feature type="transmembrane region" description="Helical" evidence="7">
    <location>
        <begin position="29"/>
        <end position="51"/>
    </location>
</feature>
<comment type="subcellular location">
    <subcellularLocation>
        <location evidence="1">Cell membrane</location>
    </subcellularLocation>
</comment>
<keyword evidence="8" id="KW-0282">Flagellum</keyword>
<keyword evidence="8" id="KW-0969">Cilium</keyword>
<dbReference type="AlphaFoldDB" id="A0A1B1YB76"/>